<feature type="transmembrane region" description="Helical" evidence="1">
    <location>
        <begin position="12"/>
        <end position="33"/>
    </location>
</feature>
<feature type="transmembrane region" description="Helical" evidence="1">
    <location>
        <begin position="39"/>
        <end position="55"/>
    </location>
</feature>
<dbReference type="Pfam" id="PF09997">
    <property type="entry name" value="DUF2238"/>
    <property type="match status" value="1"/>
</dbReference>
<organism evidence="2 3">
    <name type="scientific">Dokdonella koreensis DS-123</name>
    <dbReference type="NCBI Taxonomy" id="1300342"/>
    <lineage>
        <taxon>Bacteria</taxon>
        <taxon>Pseudomonadati</taxon>
        <taxon>Pseudomonadota</taxon>
        <taxon>Gammaproteobacteria</taxon>
        <taxon>Lysobacterales</taxon>
        <taxon>Rhodanobacteraceae</taxon>
        <taxon>Dokdonella</taxon>
    </lineage>
</organism>
<keyword evidence="1" id="KW-0812">Transmembrane</keyword>
<dbReference type="AlphaFoldDB" id="A0A161HIT5"/>
<feature type="transmembrane region" description="Helical" evidence="1">
    <location>
        <begin position="194"/>
        <end position="210"/>
    </location>
</feature>
<dbReference type="EMBL" id="CP015249">
    <property type="protein sequence ID" value="ANB16370.1"/>
    <property type="molecule type" value="Genomic_DNA"/>
</dbReference>
<dbReference type="PATRIC" id="fig|1300342.3.peg.323"/>
<dbReference type="InterPro" id="IPR014509">
    <property type="entry name" value="YjdF-like"/>
</dbReference>
<dbReference type="KEGG" id="dko:I596_333"/>
<accession>A0A161HIT5</accession>
<keyword evidence="1" id="KW-0472">Membrane</keyword>
<evidence type="ECO:0000313" key="3">
    <source>
        <dbReference type="Proteomes" id="UP000076830"/>
    </source>
</evidence>
<protein>
    <submittedName>
        <fullName evidence="2">Integral membrane protein</fullName>
    </submittedName>
</protein>
<keyword evidence="1" id="KW-1133">Transmembrane helix</keyword>
<proteinExistence type="predicted"/>
<dbReference type="STRING" id="1300342.I596_333"/>
<dbReference type="InterPro" id="IPR058534">
    <property type="entry name" value="YjdF"/>
</dbReference>
<dbReference type="RefSeq" id="WP_067643191.1">
    <property type="nucleotide sequence ID" value="NZ_CP015249.1"/>
</dbReference>
<evidence type="ECO:0000256" key="1">
    <source>
        <dbReference type="SAM" id="Phobius"/>
    </source>
</evidence>
<feature type="transmembrane region" description="Helical" evidence="1">
    <location>
        <begin position="67"/>
        <end position="86"/>
    </location>
</feature>
<feature type="transmembrane region" description="Helical" evidence="1">
    <location>
        <begin position="148"/>
        <end position="174"/>
    </location>
</feature>
<keyword evidence="3" id="KW-1185">Reference proteome</keyword>
<dbReference type="PIRSF" id="PIRSF020606">
    <property type="entry name" value="UCP020606"/>
    <property type="match status" value="1"/>
</dbReference>
<sequence>MAERGPAHAPSAHYRLSLLALFAAVFVVLGIAPLSREDWLLENALVVVALAWLIADARRGRPLSNLAYTLLFAFGLFHEIGAHYTYSQVPYEAWFGALSGGRSLDALFGFQRNPYDRLVHFLYGLLVTPVAAEVLVGRVPLRGGWRFVLPLTFMMSHAVAYELIEWAAASAFGGALGEAYLGTQGDVWDAQKDMALATLGSLLALPVWLWRRRGGAQAAPVPAR</sequence>
<feature type="transmembrane region" description="Helical" evidence="1">
    <location>
        <begin position="118"/>
        <end position="136"/>
    </location>
</feature>
<gene>
    <name evidence="2" type="ORF">I596_333</name>
</gene>
<dbReference type="OrthoDB" id="9786473at2"/>
<dbReference type="Proteomes" id="UP000076830">
    <property type="component" value="Chromosome"/>
</dbReference>
<name>A0A161HIT5_9GAMM</name>
<reference evidence="2 3" key="1">
    <citation type="submission" date="2016-04" db="EMBL/GenBank/DDBJ databases">
        <title>Complete genome sequence of Dokdonella koreensis DS-123T.</title>
        <authorList>
            <person name="Kim J.F."/>
            <person name="Lee H."/>
            <person name="Kwak M.-J."/>
        </authorList>
    </citation>
    <scope>NUCLEOTIDE SEQUENCE [LARGE SCALE GENOMIC DNA]</scope>
    <source>
        <strain evidence="2 3">DS-123</strain>
    </source>
</reference>
<evidence type="ECO:0000313" key="2">
    <source>
        <dbReference type="EMBL" id="ANB16370.1"/>
    </source>
</evidence>